<organism evidence="2 3">
    <name type="scientific">Microlunatus ginsengisoli</name>
    <dbReference type="NCBI Taxonomy" id="363863"/>
    <lineage>
        <taxon>Bacteria</taxon>
        <taxon>Bacillati</taxon>
        <taxon>Actinomycetota</taxon>
        <taxon>Actinomycetes</taxon>
        <taxon>Propionibacteriales</taxon>
        <taxon>Propionibacteriaceae</taxon>
        <taxon>Microlunatus</taxon>
    </lineage>
</organism>
<keyword evidence="1" id="KW-0472">Membrane</keyword>
<evidence type="ECO:0000256" key="1">
    <source>
        <dbReference type="SAM" id="Phobius"/>
    </source>
</evidence>
<reference evidence="3" key="1">
    <citation type="journal article" date="2019" name="Int. J. Syst. Evol. Microbiol.">
        <title>The Global Catalogue of Microorganisms (GCM) 10K type strain sequencing project: providing services to taxonomists for standard genome sequencing and annotation.</title>
        <authorList>
            <consortium name="The Broad Institute Genomics Platform"/>
            <consortium name="The Broad Institute Genome Sequencing Center for Infectious Disease"/>
            <person name="Wu L."/>
            <person name="Ma J."/>
        </authorList>
    </citation>
    <scope>NUCLEOTIDE SEQUENCE [LARGE SCALE GENOMIC DNA]</scope>
    <source>
        <strain evidence="3">JCM 16929</strain>
    </source>
</reference>
<keyword evidence="1" id="KW-1133">Transmembrane helix</keyword>
<feature type="transmembrane region" description="Helical" evidence="1">
    <location>
        <begin position="18"/>
        <end position="34"/>
    </location>
</feature>
<comment type="caution">
    <text evidence="2">The sequence shown here is derived from an EMBL/GenBank/DDBJ whole genome shotgun (WGS) entry which is preliminary data.</text>
</comment>
<feature type="transmembrane region" description="Helical" evidence="1">
    <location>
        <begin position="40"/>
        <end position="60"/>
    </location>
</feature>
<dbReference type="EMBL" id="BAABAB010000015">
    <property type="protein sequence ID" value="GAA3619811.1"/>
    <property type="molecule type" value="Genomic_DNA"/>
</dbReference>
<accession>A0ABP6ZVI6</accession>
<proteinExistence type="predicted"/>
<evidence type="ECO:0000313" key="2">
    <source>
        <dbReference type="EMBL" id="GAA3619811.1"/>
    </source>
</evidence>
<name>A0ABP6ZVI6_9ACTN</name>
<dbReference type="Proteomes" id="UP001501490">
    <property type="component" value="Unassembled WGS sequence"/>
</dbReference>
<keyword evidence="3" id="KW-1185">Reference proteome</keyword>
<protein>
    <submittedName>
        <fullName evidence="2">Uncharacterized protein</fullName>
    </submittedName>
</protein>
<gene>
    <name evidence="2" type="ORF">GCM10022236_22550</name>
</gene>
<sequence length="66" mass="7187">MPKESNDVRTGLAKEGRLWGMSALCALGGALAIWKTNSIGYGILTFLLCLAVFGGALLAYERRRKR</sequence>
<keyword evidence="1" id="KW-0812">Transmembrane</keyword>
<dbReference type="RefSeq" id="WP_344804461.1">
    <property type="nucleotide sequence ID" value="NZ_BAABAB010000015.1"/>
</dbReference>
<evidence type="ECO:0000313" key="3">
    <source>
        <dbReference type="Proteomes" id="UP001501490"/>
    </source>
</evidence>